<reference evidence="1 2" key="1">
    <citation type="submission" date="2017-03" db="EMBL/GenBank/DDBJ databases">
        <authorList>
            <person name="Safronova V.I."/>
            <person name="Sazanova A.L."/>
            <person name="Chirak E.R."/>
        </authorList>
    </citation>
    <scope>NUCLEOTIDE SEQUENCE [LARGE SCALE GENOMIC DNA]</scope>
    <source>
        <strain evidence="1 2">Opo-243</strain>
    </source>
</reference>
<evidence type="ECO:0000313" key="2">
    <source>
        <dbReference type="Proteomes" id="UP000290819"/>
    </source>
</evidence>
<dbReference type="Proteomes" id="UP000290819">
    <property type="component" value="Unassembled WGS sequence"/>
</dbReference>
<organism evidence="1 2">
    <name type="scientific">Bradyrhizobium betae</name>
    <dbReference type="NCBI Taxonomy" id="244734"/>
    <lineage>
        <taxon>Bacteria</taxon>
        <taxon>Pseudomonadati</taxon>
        <taxon>Pseudomonadota</taxon>
        <taxon>Alphaproteobacteria</taxon>
        <taxon>Hyphomicrobiales</taxon>
        <taxon>Nitrobacteraceae</taxon>
        <taxon>Bradyrhizobium</taxon>
    </lineage>
</organism>
<dbReference type="EMBL" id="MZXW01000031">
    <property type="protein sequence ID" value="RXT42968.1"/>
    <property type="molecule type" value="Genomic_DNA"/>
</dbReference>
<dbReference type="RefSeq" id="WP_129272850.1">
    <property type="nucleotide sequence ID" value="NZ_MZXW01000031.1"/>
</dbReference>
<dbReference type="OrthoDB" id="8247076at2"/>
<proteinExistence type="predicted"/>
<accession>A0A4Q1UVU6</accession>
<gene>
    <name evidence="1" type="ORF">B5V03_23745</name>
</gene>
<protein>
    <submittedName>
        <fullName evidence="1">Uncharacterized protein</fullName>
    </submittedName>
</protein>
<dbReference type="AlphaFoldDB" id="A0A4Q1UVU6"/>
<comment type="caution">
    <text evidence="1">The sequence shown here is derived from an EMBL/GenBank/DDBJ whole genome shotgun (WGS) entry which is preliminary data.</text>
</comment>
<name>A0A4Q1UVU6_9BRAD</name>
<keyword evidence="2" id="KW-1185">Reference proteome</keyword>
<evidence type="ECO:0000313" key="1">
    <source>
        <dbReference type="EMBL" id="RXT42968.1"/>
    </source>
</evidence>
<sequence length="63" mass="6929">MAHRVRELAGRADPFIRRRLLVLAERYEAKGGKTSPLSRSAERPLPPLRIVPPAMAIPVSGEA</sequence>